<accession>A0A5P1E5J3</accession>
<dbReference type="Pfam" id="PF01535">
    <property type="entry name" value="PPR"/>
    <property type="match status" value="1"/>
</dbReference>
<dbReference type="FunFam" id="1.25.40.10:FF:000427">
    <property type="entry name" value="Pentatricopeptide repeat-containing protein chloroplastic"/>
    <property type="match status" value="1"/>
</dbReference>
<dbReference type="InterPro" id="IPR011990">
    <property type="entry name" value="TPR-like_helical_dom_sf"/>
</dbReference>
<dbReference type="AlphaFoldDB" id="A0A5P1E5J3"/>
<dbReference type="InterPro" id="IPR046848">
    <property type="entry name" value="E_motif"/>
</dbReference>
<feature type="repeat" description="PPR" evidence="2">
    <location>
        <begin position="182"/>
        <end position="216"/>
    </location>
</feature>
<evidence type="ECO:0000313" key="3">
    <source>
        <dbReference type="EMBL" id="ONK57902.1"/>
    </source>
</evidence>
<sequence>MPKAKWNANFTLIITHPILSKLESSCNSMAHLHQIQAQMTITGLINDQFPFSRLLAFSALSATGDFSYARRLFAHFPNPNTHMFNTMIRGFNNSNFPQLGLSLFSRMILESIEMDKRTFVFTLKACEMTNWAKMLGEQVYSVIFKVGFDSDLLVQNGLMHLYVHCCELVFARKTFDEMSERDVVSWTTIIDGYSQSGSPNEAVKMFYLMRFANVRPNEVTMVSVISTCSQLGVLKLGKSIHECLEKYGVNVSVNVMNALVDMMHGNLELGKCAGDKLLGLDPGDSGTYALMSIIYATRNRWDDVKRVRMLMRDRGIRKTPGCSSIEVEGKFHEFFAADQAHLLYLTRSNGWIFLSDVVKDDALVEAGTEC</sequence>
<gene>
    <name evidence="3" type="ORF">A4U43_C09F5450</name>
</gene>
<dbReference type="InterPro" id="IPR002885">
    <property type="entry name" value="PPR_rpt"/>
</dbReference>
<dbReference type="PANTHER" id="PTHR47926">
    <property type="entry name" value="PENTATRICOPEPTIDE REPEAT-CONTAINING PROTEIN"/>
    <property type="match status" value="1"/>
</dbReference>
<reference evidence="4" key="1">
    <citation type="journal article" date="2017" name="Nat. Commun.">
        <title>The asparagus genome sheds light on the origin and evolution of a young Y chromosome.</title>
        <authorList>
            <person name="Harkess A."/>
            <person name="Zhou J."/>
            <person name="Xu C."/>
            <person name="Bowers J.E."/>
            <person name="Van der Hulst R."/>
            <person name="Ayyampalayam S."/>
            <person name="Mercati F."/>
            <person name="Riccardi P."/>
            <person name="McKain M.R."/>
            <person name="Kakrana A."/>
            <person name="Tang H."/>
            <person name="Ray J."/>
            <person name="Groenendijk J."/>
            <person name="Arikit S."/>
            <person name="Mathioni S.M."/>
            <person name="Nakano M."/>
            <person name="Shan H."/>
            <person name="Telgmann-Rauber A."/>
            <person name="Kanno A."/>
            <person name="Yue Z."/>
            <person name="Chen H."/>
            <person name="Li W."/>
            <person name="Chen Y."/>
            <person name="Xu X."/>
            <person name="Zhang Y."/>
            <person name="Luo S."/>
            <person name="Chen H."/>
            <person name="Gao J."/>
            <person name="Mao Z."/>
            <person name="Pires J.C."/>
            <person name="Luo M."/>
            <person name="Kudrna D."/>
            <person name="Wing R.A."/>
            <person name="Meyers B.C."/>
            <person name="Yi K."/>
            <person name="Kong H."/>
            <person name="Lavrijsen P."/>
            <person name="Sunseri F."/>
            <person name="Falavigna A."/>
            <person name="Ye Y."/>
            <person name="Leebens-Mack J.H."/>
            <person name="Chen G."/>
        </authorList>
    </citation>
    <scope>NUCLEOTIDE SEQUENCE [LARGE SCALE GENOMIC DNA]</scope>
    <source>
        <strain evidence="4">cv. DH0086</strain>
    </source>
</reference>
<dbReference type="Proteomes" id="UP000243459">
    <property type="component" value="Chromosome 9"/>
</dbReference>
<dbReference type="GO" id="GO:0009451">
    <property type="term" value="P:RNA modification"/>
    <property type="evidence" value="ECO:0007669"/>
    <property type="project" value="InterPro"/>
</dbReference>
<dbReference type="PANTHER" id="PTHR47926:SF537">
    <property type="entry name" value="PENTACOTRIPEPTIDE-REPEAT REGION OF PRORP DOMAIN-CONTAINING PROTEIN"/>
    <property type="match status" value="1"/>
</dbReference>
<protein>
    <recommendedName>
        <fullName evidence="5">Pentatricopeptide repeat-containing protein</fullName>
    </recommendedName>
</protein>
<dbReference type="OMA" id="YINASGM"/>
<organism evidence="3 4">
    <name type="scientific">Asparagus officinalis</name>
    <name type="common">Garden asparagus</name>
    <dbReference type="NCBI Taxonomy" id="4686"/>
    <lineage>
        <taxon>Eukaryota</taxon>
        <taxon>Viridiplantae</taxon>
        <taxon>Streptophyta</taxon>
        <taxon>Embryophyta</taxon>
        <taxon>Tracheophyta</taxon>
        <taxon>Spermatophyta</taxon>
        <taxon>Magnoliopsida</taxon>
        <taxon>Liliopsida</taxon>
        <taxon>Asparagales</taxon>
        <taxon>Asparagaceae</taxon>
        <taxon>Asparagoideae</taxon>
        <taxon>Asparagus</taxon>
    </lineage>
</organism>
<dbReference type="Pfam" id="PF20431">
    <property type="entry name" value="E_motif"/>
    <property type="match status" value="1"/>
</dbReference>
<dbReference type="EMBL" id="CM007389">
    <property type="protein sequence ID" value="ONK57902.1"/>
    <property type="molecule type" value="Genomic_DNA"/>
</dbReference>
<dbReference type="Gramene" id="ONK57902">
    <property type="protein sequence ID" value="ONK57902"/>
    <property type="gene ID" value="A4U43_C09F5450"/>
</dbReference>
<dbReference type="PROSITE" id="PS51375">
    <property type="entry name" value="PPR"/>
    <property type="match status" value="1"/>
</dbReference>
<dbReference type="GO" id="GO:0003723">
    <property type="term" value="F:RNA binding"/>
    <property type="evidence" value="ECO:0007669"/>
    <property type="project" value="InterPro"/>
</dbReference>
<dbReference type="InterPro" id="IPR046960">
    <property type="entry name" value="PPR_At4g14850-like_plant"/>
</dbReference>
<evidence type="ECO:0008006" key="5">
    <source>
        <dbReference type="Google" id="ProtNLM"/>
    </source>
</evidence>
<keyword evidence="1" id="KW-0677">Repeat</keyword>
<dbReference type="Pfam" id="PF13041">
    <property type="entry name" value="PPR_2"/>
    <property type="match status" value="1"/>
</dbReference>
<evidence type="ECO:0000313" key="4">
    <source>
        <dbReference type="Proteomes" id="UP000243459"/>
    </source>
</evidence>
<evidence type="ECO:0000256" key="1">
    <source>
        <dbReference type="ARBA" id="ARBA00022737"/>
    </source>
</evidence>
<proteinExistence type="predicted"/>
<name>A0A5P1E5J3_ASPOF</name>
<dbReference type="Gene3D" id="1.25.40.10">
    <property type="entry name" value="Tetratricopeptide repeat domain"/>
    <property type="match status" value="2"/>
</dbReference>
<keyword evidence="4" id="KW-1185">Reference proteome</keyword>
<evidence type="ECO:0000256" key="2">
    <source>
        <dbReference type="PROSITE-ProRule" id="PRU00708"/>
    </source>
</evidence>
<dbReference type="NCBIfam" id="TIGR00756">
    <property type="entry name" value="PPR"/>
    <property type="match status" value="2"/>
</dbReference>